<reference evidence="2" key="1">
    <citation type="submission" date="2020-11" db="EMBL/GenBank/DDBJ databases">
        <authorList>
            <person name="Tran Van P."/>
        </authorList>
    </citation>
    <scope>NUCLEOTIDE SEQUENCE</scope>
</reference>
<feature type="region of interest" description="Disordered" evidence="1">
    <location>
        <begin position="386"/>
        <end position="406"/>
    </location>
</feature>
<protein>
    <submittedName>
        <fullName evidence="2">Uncharacterized protein</fullName>
    </submittedName>
</protein>
<dbReference type="EMBL" id="OC318456">
    <property type="protein sequence ID" value="CAD7402083.1"/>
    <property type="molecule type" value="Genomic_DNA"/>
</dbReference>
<accession>A0A7R9CT86</accession>
<evidence type="ECO:0000313" key="2">
    <source>
        <dbReference type="EMBL" id="CAD7402083.1"/>
    </source>
</evidence>
<sequence>MSRVGWRGAVGGEDIRSGGGVGDEESSFTPFQTIEKIRENIEDSYFWASVDETTDRCGRYIANIVVGKVDSTGPSSPHLIASRVLEVANSSTIARVVRDSLLQVIQTFDVEDAVSIREAKVATSSSTVVSDLASVKSYFGNLPGVIVSLEARDLPLIESVKIMHTIQEGVKNPGTMPSQAEFQHCVSDQNEGREKTDNRVAMQGVESKMMTSSALNGKEGMIYKGVEEDFMLVSGLKQGDHQRKVFLQTDRITSDGLVRNNLDGKDEEHISRFNRGGYDKYVDDTSYDHRTDSYNKECCLRKATITLNGSSSRSADGHNDKKPSLDLEDCCDPVLARLPEDGINYGNKSTFKPKMKTKIVSKEEPTYRQNSEDEIIIKLATSSGRVLAEPGKGSQNGQRNEMEDATSFKERDYYMCECAHT</sequence>
<evidence type="ECO:0000256" key="1">
    <source>
        <dbReference type="SAM" id="MobiDB-lite"/>
    </source>
</evidence>
<proteinExistence type="predicted"/>
<organism evidence="2">
    <name type="scientific">Timema cristinae</name>
    <name type="common">Walking stick</name>
    <dbReference type="NCBI Taxonomy" id="61476"/>
    <lineage>
        <taxon>Eukaryota</taxon>
        <taxon>Metazoa</taxon>
        <taxon>Ecdysozoa</taxon>
        <taxon>Arthropoda</taxon>
        <taxon>Hexapoda</taxon>
        <taxon>Insecta</taxon>
        <taxon>Pterygota</taxon>
        <taxon>Neoptera</taxon>
        <taxon>Polyneoptera</taxon>
        <taxon>Phasmatodea</taxon>
        <taxon>Timematodea</taxon>
        <taxon>Timematoidea</taxon>
        <taxon>Timematidae</taxon>
        <taxon>Timema</taxon>
    </lineage>
</organism>
<gene>
    <name evidence="2" type="ORF">TCEB3V08_LOCUS6301</name>
</gene>
<name>A0A7R9CT86_TIMCR</name>
<dbReference type="AlphaFoldDB" id="A0A7R9CT86"/>